<keyword evidence="8 10" id="KW-0472">Membrane</keyword>
<sequence>MSFEPTPKSRFLSVSEFRAILGVALPLSFGYLADIALGFTDNVMLGRLGPDALGAAGLALSLYNTLMIVGIGMIFPIMLLISQARGVGRARTAGRIIRQGLWIAGMLSIPSLAVLWNLETILLLMGQDPLLAEMAAHYMDYYMWTILPAFTSFVFIYALTGMGRTMTISLILWFKLALNAFLNYALIFGKFGFPAMGMAGAGLGSIIAYGVGHMAFFGALGFHRFFQSGALFRRAWQPRWDILTRLLQLGWPRGLELLAKNGLYAVMALLAGRLGIEAIASHTIAYGVVSLLTVSISIAVGNAVSTHIGVARGQEELSGAWGILNSGLLLILLFILPVIVLIKLFSPWVVMLFVGSGLKAQSILPVAAPLVVLVTFFALMDGLRLVIGYALHGLADMKMPSLITTLVSWGIGLPCGLVLVFVMNLGVMGLWWGITISTTITTMVYLARFRWMIDAPTLHEVQTKMDHR</sequence>
<evidence type="ECO:0000256" key="3">
    <source>
        <dbReference type="ARBA" id="ARBA00022449"/>
    </source>
</evidence>
<feature type="transmembrane region" description="Helical" evidence="10">
    <location>
        <begin position="429"/>
        <end position="447"/>
    </location>
</feature>
<feature type="transmembrane region" description="Helical" evidence="10">
    <location>
        <begin position="206"/>
        <end position="226"/>
    </location>
</feature>
<gene>
    <name evidence="13" type="ORF">BECKSD772D_GA0070982_10939</name>
    <name evidence="12" type="ORF">BECKSD772E_GA0070983_10803</name>
    <name evidence="11" type="ORF">BECKSD772F_GA0070984_10823</name>
</gene>
<evidence type="ECO:0000256" key="1">
    <source>
        <dbReference type="ARBA" id="ARBA00004429"/>
    </source>
</evidence>
<feature type="transmembrane region" description="Helical" evidence="10">
    <location>
        <begin position="366"/>
        <end position="391"/>
    </location>
</feature>
<evidence type="ECO:0000313" key="11">
    <source>
        <dbReference type="EMBL" id="VFK40972.1"/>
    </source>
</evidence>
<feature type="transmembrane region" description="Helical" evidence="10">
    <location>
        <begin position="20"/>
        <end position="40"/>
    </location>
</feature>
<keyword evidence="6 10" id="KW-1133">Transmembrane helix</keyword>
<evidence type="ECO:0000313" key="12">
    <source>
        <dbReference type="EMBL" id="VFK46765.1"/>
    </source>
</evidence>
<name>A0A450YZ01_9GAMM</name>
<dbReference type="GO" id="GO:0042910">
    <property type="term" value="F:xenobiotic transmembrane transporter activity"/>
    <property type="evidence" value="ECO:0007669"/>
    <property type="project" value="InterPro"/>
</dbReference>
<dbReference type="GO" id="GO:0015297">
    <property type="term" value="F:antiporter activity"/>
    <property type="evidence" value="ECO:0007669"/>
    <property type="project" value="UniProtKB-KW"/>
</dbReference>
<evidence type="ECO:0000256" key="7">
    <source>
        <dbReference type="ARBA" id="ARBA00023065"/>
    </source>
</evidence>
<evidence type="ECO:0000256" key="5">
    <source>
        <dbReference type="ARBA" id="ARBA00022692"/>
    </source>
</evidence>
<evidence type="ECO:0000256" key="10">
    <source>
        <dbReference type="SAM" id="Phobius"/>
    </source>
</evidence>
<dbReference type="InterPro" id="IPR002528">
    <property type="entry name" value="MATE_fam"/>
</dbReference>
<dbReference type="EMBL" id="CAADFU010000080">
    <property type="protein sequence ID" value="VFK46765.1"/>
    <property type="molecule type" value="Genomic_DNA"/>
</dbReference>
<protein>
    <recommendedName>
        <fullName evidence="9">Multidrug-efflux transporter</fullName>
    </recommendedName>
</protein>
<evidence type="ECO:0000256" key="9">
    <source>
        <dbReference type="ARBA" id="ARBA00031636"/>
    </source>
</evidence>
<comment type="subcellular location">
    <subcellularLocation>
        <location evidence="1">Cell inner membrane</location>
        <topology evidence="1">Multi-pass membrane protein</topology>
    </subcellularLocation>
</comment>
<evidence type="ECO:0000256" key="2">
    <source>
        <dbReference type="ARBA" id="ARBA00022448"/>
    </source>
</evidence>
<feature type="transmembrane region" description="Helical" evidence="10">
    <location>
        <begin position="60"/>
        <end position="81"/>
    </location>
</feature>
<keyword evidence="7" id="KW-0406">Ion transport</keyword>
<organism evidence="12">
    <name type="scientific">Candidatus Kentrum sp. SD</name>
    <dbReference type="NCBI Taxonomy" id="2126332"/>
    <lineage>
        <taxon>Bacteria</taxon>
        <taxon>Pseudomonadati</taxon>
        <taxon>Pseudomonadota</taxon>
        <taxon>Gammaproteobacteria</taxon>
        <taxon>Candidatus Kentrum</taxon>
    </lineage>
</organism>
<evidence type="ECO:0000313" key="13">
    <source>
        <dbReference type="EMBL" id="VFK80215.1"/>
    </source>
</evidence>
<dbReference type="Pfam" id="PF01554">
    <property type="entry name" value="MatE"/>
    <property type="match status" value="2"/>
</dbReference>
<dbReference type="InterPro" id="IPR048279">
    <property type="entry name" value="MdtK-like"/>
</dbReference>
<dbReference type="GO" id="GO:0006811">
    <property type="term" value="P:monoatomic ion transport"/>
    <property type="evidence" value="ECO:0007669"/>
    <property type="project" value="UniProtKB-KW"/>
</dbReference>
<dbReference type="GO" id="GO:0005886">
    <property type="term" value="C:plasma membrane"/>
    <property type="evidence" value="ECO:0007669"/>
    <property type="project" value="UniProtKB-SubCell"/>
</dbReference>
<evidence type="ECO:0000256" key="8">
    <source>
        <dbReference type="ARBA" id="ARBA00023136"/>
    </source>
</evidence>
<evidence type="ECO:0000256" key="6">
    <source>
        <dbReference type="ARBA" id="ARBA00022989"/>
    </source>
</evidence>
<reference evidence="12" key="1">
    <citation type="submission" date="2019-02" db="EMBL/GenBank/DDBJ databases">
        <authorList>
            <person name="Gruber-Vodicka R. H."/>
            <person name="Seah K. B. B."/>
        </authorList>
    </citation>
    <scope>NUCLEOTIDE SEQUENCE</scope>
    <source>
        <strain evidence="13">BECK_S127</strain>
        <strain evidence="12">BECK_S1320</strain>
        <strain evidence="11">BECK_S1321</strain>
    </source>
</reference>
<dbReference type="NCBIfam" id="TIGR00797">
    <property type="entry name" value="matE"/>
    <property type="match status" value="1"/>
</dbReference>
<dbReference type="EMBL" id="CAADFR010000082">
    <property type="protein sequence ID" value="VFK40972.1"/>
    <property type="molecule type" value="Genomic_DNA"/>
</dbReference>
<feature type="transmembrane region" description="Helical" evidence="10">
    <location>
        <begin position="101"/>
        <end position="126"/>
    </location>
</feature>
<dbReference type="AlphaFoldDB" id="A0A450YZ01"/>
<feature type="transmembrane region" description="Helical" evidence="10">
    <location>
        <begin position="141"/>
        <end position="159"/>
    </location>
</feature>
<dbReference type="PIRSF" id="PIRSF006603">
    <property type="entry name" value="DinF"/>
    <property type="match status" value="1"/>
</dbReference>
<evidence type="ECO:0000256" key="4">
    <source>
        <dbReference type="ARBA" id="ARBA00022475"/>
    </source>
</evidence>
<feature type="transmembrane region" description="Helical" evidence="10">
    <location>
        <begin position="166"/>
        <end position="186"/>
    </location>
</feature>
<dbReference type="PANTHER" id="PTHR43298:SF2">
    <property type="entry name" value="FMN_FAD EXPORTER YEEO-RELATED"/>
    <property type="match status" value="1"/>
</dbReference>
<dbReference type="InterPro" id="IPR050222">
    <property type="entry name" value="MATE_MdtK"/>
</dbReference>
<keyword evidence="3" id="KW-0050">Antiport</keyword>
<keyword evidence="4" id="KW-1003">Cell membrane</keyword>
<dbReference type="EMBL" id="CAADHB010000093">
    <property type="protein sequence ID" value="VFK80215.1"/>
    <property type="molecule type" value="Genomic_DNA"/>
</dbReference>
<dbReference type="PANTHER" id="PTHR43298">
    <property type="entry name" value="MULTIDRUG RESISTANCE PROTEIN NORM-RELATED"/>
    <property type="match status" value="1"/>
</dbReference>
<feature type="transmembrane region" description="Helical" evidence="10">
    <location>
        <begin position="403"/>
        <end position="423"/>
    </location>
</feature>
<accession>A0A450YZ01</accession>
<keyword evidence="5 10" id="KW-0812">Transmembrane</keyword>
<proteinExistence type="predicted"/>
<keyword evidence="2" id="KW-0813">Transport</keyword>
<feature type="transmembrane region" description="Helical" evidence="10">
    <location>
        <begin position="322"/>
        <end position="346"/>
    </location>
</feature>